<keyword evidence="1" id="KW-0378">Hydrolase</keyword>
<reference evidence="4 5" key="1">
    <citation type="submission" date="2018-12" db="EMBL/GenBank/DDBJ databases">
        <title>Draft genome sequence of Embleya hyalina NBRC 13850T.</title>
        <authorList>
            <person name="Komaki H."/>
            <person name="Hosoyama A."/>
            <person name="Kimura A."/>
            <person name="Ichikawa N."/>
            <person name="Tamura T."/>
        </authorList>
    </citation>
    <scope>NUCLEOTIDE SEQUENCE [LARGE SCALE GENOMIC DNA]</scope>
    <source>
        <strain evidence="4 5">NBRC 13850</strain>
    </source>
</reference>
<accession>A0A401YN72</accession>
<dbReference type="GO" id="GO:0004177">
    <property type="term" value="F:aminopeptidase activity"/>
    <property type="evidence" value="ECO:0007669"/>
    <property type="project" value="UniProtKB-KW"/>
</dbReference>
<dbReference type="OrthoDB" id="262125at2"/>
<evidence type="ECO:0000256" key="2">
    <source>
        <dbReference type="ARBA" id="ARBA00022825"/>
    </source>
</evidence>
<evidence type="ECO:0000313" key="5">
    <source>
        <dbReference type="Proteomes" id="UP000286931"/>
    </source>
</evidence>
<keyword evidence="5" id="KW-1185">Reference proteome</keyword>
<proteinExistence type="predicted"/>
<dbReference type="PANTHER" id="PTHR42776:SF27">
    <property type="entry name" value="DIPEPTIDYL PEPTIDASE FAMILY MEMBER 6"/>
    <property type="match status" value="1"/>
</dbReference>
<keyword evidence="4" id="KW-0645">Protease</keyword>
<dbReference type="EMBL" id="BIFH01000019">
    <property type="protein sequence ID" value="GCD96048.1"/>
    <property type="molecule type" value="Genomic_DNA"/>
</dbReference>
<dbReference type="GO" id="GO:0006508">
    <property type="term" value="P:proteolysis"/>
    <property type="evidence" value="ECO:0007669"/>
    <property type="project" value="InterPro"/>
</dbReference>
<dbReference type="InterPro" id="IPR011042">
    <property type="entry name" value="6-blade_b-propeller_TolB-like"/>
</dbReference>
<dbReference type="SUPFAM" id="SSF53474">
    <property type="entry name" value="alpha/beta-Hydrolases"/>
    <property type="match status" value="1"/>
</dbReference>
<gene>
    <name evidence="4" type="ORF">EHYA_03732</name>
</gene>
<protein>
    <submittedName>
        <fullName evidence="4">Dipeptidyl aminopeptidase</fullName>
    </submittedName>
</protein>
<feature type="domain" description="Peptidase S9 prolyl oligopeptidase catalytic" evidence="3">
    <location>
        <begin position="470"/>
        <end position="676"/>
    </location>
</feature>
<dbReference type="InterPro" id="IPR001375">
    <property type="entry name" value="Peptidase_S9_cat"/>
</dbReference>
<name>A0A401YN72_9ACTN</name>
<dbReference type="RefSeq" id="WP_126638130.1">
    <property type="nucleotide sequence ID" value="NZ_BIFH01000019.1"/>
</dbReference>
<dbReference type="InterPro" id="IPR011659">
    <property type="entry name" value="WD40"/>
</dbReference>
<dbReference type="Pfam" id="PF07676">
    <property type="entry name" value="PD40"/>
    <property type="match status" value="2"/>
</dbReference>
<organism evidence="4 5">
    <name type="scientific">Embleya hyalina</name>
    <dbReference type="NCBI Taxonomy" id="516124"/>
    <lineage>
        <taxon>Bacteria</taxon>
        <taxon>Bacillati</taxon>
        <taxon>Actinomycetota</taxon>
        <taxon>Actinomycetes</taxon>
        <taxon>Kitasatosporales</taxon>
        <taxon>Streptomycetaceae</taxon>
        <taxon>Embleya</taxon>
    </lineage>
</organism>
<keyword evidence="4" id="KW-0031">Aminopeptidase</keyword>
<dbReference type="InterPro" id="IPR029058">
    <property type="entry name" value="AB_hydrolase_fold"/>
</dbReference>
<dbReference type="Gene3D" id="2.120.10.30">
    <property type="entry name" value="TolB, C-terminal domain"/>
    <property type="match status" value="1"/>
</dbReference>
<dbReference type="GO" id="GO:0004252">
    <property type="term" value="F:serine-type endopeptidase activity"/>
    <property type="evidence" value="ECO:0007669"/>
    <property type="project" value="TreeGrafter"/>
</dbReference>
<keyword evidence="2" id="KW-0720">Serine protease</keyword>
<dbReference type="PANTHER" id="PTHR42776">
    <property type="entry name" value="SERINE PEPTIDASE S9 FAMILY MEMBER"/>
    <property type="match status" value="1"/>
</dbReference>
<evidence type="ECO:0000313" key="4">
    <source>
        <dbReference type="EMBL" id="GCD96048.1"/>
    </source>
</evidence>
<comment type="caution">
    <text evidence="4">The sequence shown here is derived from an EMBL/GenBank/DDBJ whole genome shotgun (WGS) entry which is preliminary data.</text>
</comment>
<evidence type="ECO:0000259" key="3">
    <source>
        <dbReference type="Pfam" id="PF00326"/>
    </source>
</evidence>
<dbReference type="Pfam" id="PF00326">
    <property type="entry name" value="Peptidase_S9"/>
    <property type="match status" value="1"/>
</dbReference>
<dbReference type="AlphaFoldDB" id="A0A401YN72"/>
<dbReference type="SUPFAM" id="SSF82171">
    <property type="entry name" value="DPP6 N-terminal domain-like"/>
    <property type="match status" value="1"/>
</dbReference>
<dbReference type="Proteomes" id="UP000286931">
    <property type="component" value="Unassembled WGS sequence"/>
</dbReference>
<dbReference type="Gene3D" id="3.40.50.1820">
    <property type="entry name" value="alpha/beta hydrolase"/>
    <property type="match status" value="1"/>
</dbReference>
<evidence type="ECO:0000256" key="1">
    <source>
        <dbReference type="ARBA" id="ARBA00022801"/>
    </source>
</evidence>
<sequence length="694" mass="73579">MSTADTGCGSTVTERVDAMELIHSADLSPDGARVAWSVSRIEGDVERHTLRLSSVAEPPAAAVAVAFGTGGHTPSFSPDGSRLAFLSDHGPTVRIVVVRLEDAPDFEFEVLVDPGAPERSVAGKPAWSPDGRRIAYTATLPTRVPGAPYRITRAIGWADGLDLVDDVTADIFVYDLASGTHTRLTEDAWVNSLPTWLASPDRPGEGEGESKQADPGRIAFLAGHGPREWRHGAAAVRSVVSDGSDPTVTEHVRGLDLFSLAASGDGRIAVTTSGADPHSSGRLFVVDPADDAAPASGAWHLTDRAVGLDLDVNGDVLGDIAIAFTNPDPTLLLHAGDALVRVHVEDRLEVHRIALEGEPRATTVLAGPGCFYPLAVAGRRLLYATGTLVDPPDLWIRDLDTGEDLRISDTEAGNRTCTVPCTVTDFRVGVVGGPRVQAKLLRPADAVGPLPTVLLIHGGPKAAYGEVFVTDAHILCGAGFGVLMVNPRGSRGYGVEFADAILGAWGHDDLDDLMAAVDFAIDRGWADPDRLGVAGLSYGGFMSAWIVGHGDRFKAAVVENPVTNFSSMYGTSDIGLSFLPSVLDALPETDPERYRQLSPITTAHTCTTPTLLIQGERDHRCPPEQSKQFYSVLRRAGCVAEMLMLPDASHEGSISGPVPARRAQNEALVDWMVRHVRQGGSPREVTAGVSHDVL</sequence>